<keyword evidence="1" id="KW-0805">Transcription regulation</keyword>
<dbReference type="SUPFAM" id="SSF46785">
    <property type="entry name" value="Winged helix' DNA-binding domain"/>
    <property type="match status" value="1"/>
</dbReference>
<dbReference type="PANTHER" id="PTHR30136">
    <property type="entry name" value="HELIX-TURN-HELIX TRANSCRIPTIONAL REGULATOR, ICLR FAMILY"/>
    <property type="match status" value="1"/>
</dbReference>
<gene>
    <name evidence="6" type="ORF">F6B43_09705</name>
</gene>
<dbReference type="Pfam" id="PF09339">
    <property type="entry name" value="HTH_IclR"/>
    <property type="match status" value="1"/>
</dbReference>
<dbReference type="GO" id="GO:0003677">
    <property type="term" value="F:DNA binding"/>
    <property type="evidence" value="ECO:0007669"/>
    <property type="project" value="UniProtKB-KW"/>
</dbReference>
<dbReference type="Proteomes" id="UP000325827">
    <property type="component" value="Unassembled WGS sequence"/>
</dbReference>
<evidence type="ECO:0000259" key="4">
    <source>
        <dbReference type="PROSITE" id="PS51077"/>
    </source>
</evidence>
<dbReference type="InterPro" id="IPR029016">
    <property type="entry name" value="GAF-like_dom_sf"/>
</dbReference>
<evidence type="ECO:0000313" key="7">
    <source>
        <dbReference type="Proteomes" id="UP000325827"/>
    </source>
</evidence>
<feature type="domain" description="IclR-ED" evidence="5">
    <location>
        <begin position="122"/>
        <end position="303"/>
    </location>
</feature>
<dbReference type="InterPro" id="IPR050707">
    <property type="entry name" value="HTH_MetabolicPath_Reg"/>
</dbReference>
<dbReference type="InterPro" id="IPR005471">
    <property type="entry name" value="Tscrpt_reg_IclR_N"/>
</dbReference>
<dbReference type="PROSITE" id="PS51077">
    <property type="entry name" value="HTH_ICLR"/>
    <property type="match status" value="1"/>
</dbReference>
<comment type="caution">
    <text evidence="6">The sequence shown here is derived from an EMBL/GenBank/DDBJ whole genome shotgun (WGS) entry which is preliminary data.</text>
</comment>
<dbReference type="InterPro" id="IPR036390">
    <property type="entry name" value="WH_DNA-bd_sf"/>
</dbReference>
<evidence type="ECO:0000256" key="3">
    <source>
        <dbReference type="ARBA" id="ARBA00023163"/>
    </source>
</evidence>
<dbReference type="Pfam" id="PF01614">
    <property type="entry name" value="IclR_C"/>
    <property type="match status" value="1"/>
</dbReference>
<dbReference type="Gene3D" id="3.30.450.40">
    <property type="match status" value="1"/>
</dbReference>
<evidence type="ECO:0000313" key="6">
    <source>
        <dbReference type="EMBL" id="KAA9107714.1"/>
    </source>
</evidence>
<dbReference type="GO" id="GO:0003700">
    <property type="term" value="F:DNA-binding transcription factor activity"/>
    <property type="evidence" value="ECO:0007669"/>
    <property type="project" value="TreeGrafter"/>
</dbReference>
<keyword evidence="3" id="KW-0804">Transcription</keyword>
<dbReference type="InterPro" id="IPR014757">
    <property type="entry name" value="Tscrpt_reg_IclR_C"/>
</dbReference>
<organism evidence="6 7">
    <name type="scientific">Microbacterium rhizomatis</name>
    <dbReference type="NCBI Taxonomy" id="1631477"/>
    <lineage>
        <taxon>Bacteria</taxon>
        <taxon>Bacillati</taxon>
        <taxon>Actinomycetota</taxon>
        <taxon>Actinomycetes</taxon>
        <taxon>Micrococcales</taxon>
        <taxon>Microbacteriaceae</taxon>
        <taxon>Microbacterium</taxon>
    </lineage>
</organism>
<dbReference type="EMBL" id="VYSA01000002">
    <property type="protein sequence ID" value="KAA9107714.1"/>
    <property type="molecule type" value="Genomic_DNA"/>
</dbReference>
<dbReference type="PANTHER" id="PTHR30136:SF35">
    <property type="entry name" value="HTH-TYPE TRANSCRIPTIONAL REGULATOR RV1719"/>
    <property type="match status" value="1"/>
</dbReference>
<protein>
    <submittedName>
        <fullName evidence="6">IclR family transcriptional regulator</fullName>
    </submittedName>
</protein>
<dbReference type="Gene3D" id="1.10.10.10">
    <property type="entry name" value="Winged helix-like DNA-binding domain superfamily/Winged helix DNA-binding domain"/>
    <property type="match status" value="1"/>
</dbReference>
<dbReference type="OrthoDB" id="4068713at2"/>
<evidence type="ECO:0000259" key="5">
    <source>
        <dbReference type="PROSITE" id="PS51078"/>
    </source>
</evidence>
<evidence type="ECO:0000256" key="2">
    <source>
        <dbReference type="ARBA" id="ARBA00023125"/>
    </source>
</evidence>
<keyword evidence="7" id="KW-1185">Reference proteome</keyword>
<proteinExistence type="predicted"/>
<reference evidence="7" key="1">
    <citation type="submission" date="2019-09" db="EMBL/GenBank/DDBJ databases">
        <title>Mumia zhuanghuii sp. nov. isolated from the intestinal contents of plateau pika (Ochotona curzoniae) in the Qinghai-Tibet plateau of China.</title>
        <authorList>
            <person name="Tian Z."/>
        </authorList>
    </citation>
    <scope>NUCLEOTIDE SEQUENCE [LARGE SCALE GENOMIC DNA]</scope>
    <source>
        <strain evidence="7">JCM 30598</strain>
    </source>
</reference>
<feature type="domain" description="HTH iclR-type" evidence="4">
    <location>
        <begin position="59"/>
        <end position="121"/>
    </location>
</feature>
<sequence length="303" mass="32637">MFCITRWRLAMLSEYTSSRSVVQQGCARWRLAPTDEEGVGKMSYVDGPDSPERSNGSRIAVIDKAVHVLDALMLAPNGLTPTDAAAAIDSNRSTAFRLLTSLEQAGLLYRDALTGRYRLGVKFLQYGEAVRAGMALVDLADPIMRHLSAVTRQTVSLAVREGFGARYVHRIPGPEIEVFGWKIGDWLPMHAGAAAEALLSALPDSEVERYLAQGGERRTRLGVVSDDEIRSHIAVARQRGWSLNRAALTEGVLSLGVPVRDSSGGLVCAISVAGLGHHYQDDTIDDTAGAVMAAAREITAVLP</sequence>
<dbReference type="GO" id="GO:0045892">
    <property type="term" value="P:negative regulation of DNA-templated transcription"/>
    <property type="evidence" value="ECO:0007669"/>
    <property type="project" value="TreeGrafter"/>
</dbReference>
<dbReference type="PROSITE" id="PS51078">
    <property type="entry name" value="ICLR_ED"/>
    <property type="match status" value="1"/>
</dbReference>
<dbReference type="SUPFAM" id="SSF55781">
    <property type="entry name" value="GAF domain-like"/>
    <property type="match status" value="1"/>
</dbReference>
<name>A0A5J5J155_9MICO</name>
<dbReference type="SMART" id="SM00346">
    <property type="entry name" value="HTH_ICLR"/>
    <property type="match status" value="1"/>
</dbReference>
<accession>A0A5J5J155</accession>
<evidence type="ECO:0000256" key="1">
    <source>
        <dbReference type="ARBA" id="ARBA00023015"/>
    </source>
</evidence>
<dbReference type="InterPro" id="IPR036388">
    <property type="entry name" value="WH-like_DNA-bd_sf"/>
</dbReference>
<keyword evidence="2" id="KW-0238">DNA-binding</keyword>
<dbReference type="AlphaFoldDB" id="A0A5J5J155"/>